<accession>A0ABS9K4S0</accession>
<keyword evidence="2" id="KW-1185">Reference proteome</keyword>
<name>A0ABS9K4S0_9RHOO</name>
<dbReference type="RefSeq" id="WP_275711419.1">
    <property type="nucleotide sequence ID" value="NZ_JAKLTN010000002.1"/>
</dbReference>
<reference evidence="1" key="1">
    <citation type="submission" date="2022-01" db="EMBL/GenBank/DDBJ databases">
        <authorList>
            <person name="Jo J.-H."/>
            <person name="Im W.-T."/>
        </authorList>
    </citation>
    <scope>NUCLEOTIDE SEQUENCE</scope>
    <source>
        <strain evidence="1">XY25</strain>
    </source>
</reference>
<dbReference type="Proteomes" id="UP001165384">
    <property type="component" value="Unassembled WGS sequence"/>
</dbReference>
<dbReference type="EMBL" id="JAKLTN010000002">
    <property type="protein sequence ID" value="MCG2578090.1"/>
    <property type="molecule type" value="Genomic_DNA"/>
</dbReference>
<proteinExistence type="predicted"/>
<protein>
    <recommendedName>
        <fullName evidence="3">HNH endonuclease</fullName>
    </recommendedName>
</protein>
<sequence length="275" mass="31173">MPEIPKRLAPTRETVRELYLKSGNRCAFPGCNKALFNAKGVFVGHICHIEAAEPGGERFNKHQTNEQRRHPSNLVLMCYDHHVETDDVLKFPVDRMKRIKEEHEKLFSDVIGSMLQTVTDHTTLTEPVFAKDLKKLDQVLSWGNSDEELADALKELKRVTIKLAKVPIPSRGLFLILVNRGKKGRFSDSLEVSVPEVQQATNLAPGELRECFSILDDHGFTYDNDTNDFGVQMVGIASPSSGWPLWVDIKRFCKKEKIDLSQIIINLDFSVLDED</sequence>
<comment type="caution">
    <text evidence="1">The sequence shown here is derived from an EMBL/GenBank/DDBJ whole genome shotgun (WGS) entry which is preliminary data.</text>
</comment>
<evidence type="ECO:0008006" key="3">
    <source>
        <dbReference type="Google" id="ProtNLM"/>
    </source>
</evidence>
<organism evidence="1 2">
    <name type="scientific">Dechloromonas hankyongensis</name>
    <dbReference type="NCBI Taxonomy" id="2908002"/>
    <lineage>
        <taxon>Bacteria</taxon>
        <taxon>Pseudomonadati</taxon>
        <taxon>Pseudomonadota</taxon>
        <taxon>Betaproteobacteria</taxon>
        <taxon>Rhodocyclales</taxon>
        <taxon>Azonexaceae</taxon>
        <taxon>Dechloromonas</taxon>
    </lineage>
</organism>
<evidence type="ECO:0000313" key="2">
    <source>
        <dbReference type="Proteomes" id="UP001165384"/>
    </source>
</evidence>
<evidence type="ECO:0000313" key="1">
    <source>
        <dbReference type="EMBL" id="MCG2578090.1"/>
    </source>
</evidence>
<gene>
    <name evidence="1" type="ORF">LZ012_13935</name>
</gene>